<dbReference type="EMBL" id="CP001848">
    <property type="protein sequence ID" value="ADB18935.1"/>
    <property type="molecule type" value="Genomic_DNA"/>
</dbReference>
<dbReference type="Pfam" id="PF12679">
    <property type="entry name" value="ABC2_membrane_2"/>
    <property type="match status" value="1"/>
</dbReference>
<feature type="transmembrane region" description="Helical" evidence="1">
    <location>
        <begin position="175"/>
        <end position="196"/>
    </location>
</feature>
<feature type="transmembrane region" description="Helical" evidence="1">
    <location>
        <begin position="372"/>
        <end position="392"/>
    </location>
</feature>
<dbReference type="AlphaFoldDB" id="D2R4X3"/>
<feature type="transmembrane region" description="Helical" evidence="1">
    <location>
        <begin position="432"/>
        <end position="451"/>
    </location>
</feature>
<dbReference type="STRING" id="530564.Psta_4287"/>
<feature type="transmembrane region" description="Helical" evidence="1">
    <location>
        <begin position="21"/>
        <end position="42"/>
    </location>
</feature>
<dbReference type="GO" id="GO:0140359">
    <property type="term" value="F:ABC-type transporter activity"/>
    <property type="evidence" value="ECO:0007669"/>
    <property type="project" value="InterPro"/>
</dbReference>
<dbReference type="PANTHER" id="PTHR43471:SF12">
    <property type="entry name" value="HYPOTHETICAL MEMBRANE PROTEIN, CONSERVED"/>
    <property type="match status" value="1"/>
</dbReference>
<dbReference type="GO" id="GO:0005886">
    <property type="term" value="C:plasma membrane"/>
    <property type="evidence" value="ECO:0007669"/>
    <property type="project" value="UniProtKB-SubCell"/>
</dbReference>
<dbReference type="KEGG" id="psl:Psta_4287"/>
<keyword evidence="3" id="KW-1185">Reference proteome</keyword>
<keyword evidence="1" id="KW-0812">Transmembrane</keyword>
<feature type="transmembrane region" description="Helical" evidence="1">
    <location>
        <begin position="518"/>
        <end position="537"/>
    </location>
</feature>
<feature type="transmembrane region" description="Helical" evidence="1">
    <location>
        <begin position="544"/>
        <end position="565"/>
    </location>
</feature>
<protein>
    <recommendedName>
        <fullName evidence="4">ABC-2 family transporter protein</fullName>
    </recommendedName>
</protein>
<feature type="transmembrane region" description="Helical" evidence="1">
    <location>
        <begin position="107"/>
        <end position="133"/>
    </location>
</feature>
<evidence type="ECO:0000256" key="1">
    <source>
        <dbReference type="SAM" id="Phobius"/>
    </source>
</evidence>
<feature type="transmembrane region" description="Helical" evidence="1">
    <location>
        <begin position="571"/>
        <end position="594"/>
    </location>
</feature>
<evidence type="ECO:0008006" key="4">
    <source>
        <dbReference type="Google" id="ProtNLM"/>
    </source>
</evidence>
<reference evidence="2 3" key="1">
    <citation type="journal article" date="2009" name="Stand. Genomic Sci.">
        <title>Complete genome sequence of Pirellula staleyi type strain (ATCC 27377).</title>
        <authorList>
            <person name="Clum A."/>
            <person name="Tindall B.J."/>
            <person name="Sikorski J."/>
            <person name="Ivanova N."/>
            <person name="Mavrommatis K."/>
            <person name="Lucas S."/>
            <person name="Glavina del Rio T."/>
            <person name="Nolan M."/>
            <person name="Chen F."/>
            <person name="Tice H."/>
            <person name="Pitluck S."/>
            <person name="Cheng J.F."/>
            <person name="Chertkov O."/>
            <person name="Brettin T."/>
            <person name="Han C."/>
            <person name="Detter J.C."/>
            <person name="Kuske C."/>
            <person name="Bruce D."/>
            <person name="Goodwin L."/>
            <person name="Ovchinikova G."/>
            <person name="Pati A."/>
            <person name="Mikhailova N."/>
            <person name="Chen A."/>
            <person name="Palaniappan K."/>
            <person name="Land M."/>
            <person name="Hauser L."/>
            <person name="Chang Y.J."/>
            <person name="Jeffries C.D."/>
            <person name="Chain P."/>
            <person name="Rohde M."/>
            <person name="Goker M."/>
            <person name="Bristow J."/>
            <person name="Eisen J.A."/>
            <person name="Markowitz V."/>
            <person name="Hugenholtz P."/>
            <person name="Kyrpides N.C."/>
            <person name="Klenk H.P."/>
            <person name="Lapidus A."/>
        </authorList>
    </citation>
    <scope>NUCLEOTIDE SEQUENCE [LARGE SCALE GENOMIC DNA]</scope>
    <source>
        <strain evidence="3">ATCC 27377 / DSM 6068 / ICPB 4128</strain>
    </source>
</reference>
<gene>
    <name evidence="2" type="ordered locus">Psta_4287</name>
</gene>
<feature type="transmembrane region" description="Helical" evidence="1">
    <location>
        <begin position="489"/>
        <end position="512"/>
    </location>
</feature>
<evidence type="ECO:0000313" key="3">
    <source>
        <dbReference type="Proteomes" id="UP000001887"/>
    </source>
</evidence>
<feature type="transmembrane region" description="Helical" evidence="1">
    <location>
        <begin position="62"/>
        <end position="86"/>
    </location>
</feature>
<keyword evidence="1" id="KW-1133">Transmembrane helix</keyword>
<feature type="transmembrane region" description="Helical" evidence="1">
    <location>
        <begin position="333"/>
        <end position="352"/>
    </location>
</feature>
<organism evidence="2 3">
    <name type="scientific">Pirellula staleyi (strain ATCC 27377 / DSM 6068 / ICPB 4128)</name>
    <name type="common">Pirella staleyi</name>
    <dbReference type="NCBI Taxonomy" id="530564"/>
    <lineage>
        <taxon>Bacteria</taxon>
        <taxon>Pseudomonadati</taxon>
        <taxon>Planctomycetota</taxon>
        <taxon>Planctomycetia</taxon>
        <taxon>Pirellulales</taxon>
        <taxon>Pirellulaceae</taxon>
        <taxon>Pirellula</taxon>
    </lineage>
</organism>
<feature type="transmembrane region" description="Helical" evidence="1">
    <location>
        <begin position="145"/>
        <end position="168"/>
    </location>
</feature>
<dbReference type="PANTHER" id="PTHR43471">
    <property type="entry name" value="ABC TRANSPORTER PERMEASE"/>
    <property type="match status" value="1"/>
</dbReference>
<evidence type="ECO:0000313" key="2">
    <source>
        <dbReference type="EMBL" id="ADB18935.1"/>
    </source>
</evidence>
<dbReference type="HOGENOM" id="CLU_457695_0_0_0"/>
<dbReference type="eggNOG" id="COG1668">
    <property type="taxonomic scope" value="Bacteria"/>
</dbReference>
<sequence length="607" mass="64846">MFFGPLLTRELVVQPRRPQLFLARGVYVTAVLVLMSTAWLVLAGTQLVRNIGDLARFGSMLFQILAPLQLALLAFQAAMTSASAVAQEKDKKTLLLLLMTQLANRELVLGKLLGSMLPVLSMLLASAPVMVLLTLLGGVSTSQVFRVLVVTLVTMLAAGSLGSTVALAREKTFQALSVTALLIVLWVGLFEAAVIVGPEIRLGSITLAQVGEAASPLRAILSAAHPFSTTRSLLAPIELAYTLIALSLTVLLNVLAIVQLRVWNPGRDIMPTTAAMEGEFSSAAGMMDVSDEQARSTHVDARVRTVNRKSREVWDNPILWREACTWAYGRKVIVVRIAYLLLFAGVMFGLYQAATSGQVTRPSDAAGIVPPAVRLLAPFCLVSLVIVNALAVNSITNERDGGALDLLLVTDISPLEFIAGKLGGVAWVTKEMILLPILLLAYLSISGGLSLQNFCYAAMGLLLMSLFVMTLGIHYGLNYASSRTAIGVSLGTVFFLFLGVVTLILLMISFSSSFQTQLAPFLAFIVGGSVGLYVTLGNRNQSQAIALSSLLLPFATFFAITSFLLGHWLQVFLVVAATYGFTTVAMLVPAISAFDVAMGRTKSAGDE</sequence>
<feature type="transmembrane region" description="Helical" evidence="1">
    <location>
        <begin position="239"/>
        <end position="260"/>
    </location>
</feature>
<keyword evidence="1" id="KW-0472">Membrane</keyword>
<feature type="transmembrane region" description="Helical" evidence="1">
    <location>
        <begin position="457"/>
        <end position="477"/>
    </location>
</feature>
<dbReference type="Proteomes" id="UP000001887">
    <property type="component" value="Chromosome"/>
</dbReference>
<proteinExistence type="predicted"/>
<name>D2R4X3_PIRSD</name>
<accession>D2R4X3</accession>
<dbReference type="OrthoDB" id="229421at2"/>